<keyword evidence="1" id="KW-0489">Methyltransferase</keyword>
<dbReference type="InterPro" id="IPR029063">
    <property type="entry name" value="SAM-dependent_MTases_sf"/>
</dbReference>
<dbReference type="GO" id="GO:0003677">
    <property type="term" value="F:DNA binding"/>
    <property type="evidence" value="ECO:0007669"/>
    <property type="project" value="InterPro"/>
</dbReference>
<evidence type="ECO:0000313" key="4">
    <source>
        <dbReference type="EMBL" id="GAI13026.1"/>
    </source>
</evidence>
<dbReference type="GO" id="GO:0008170">
    <property type="term" value="F:N-methyltransferase activity"/>
    <property type="evidence" value="ECO:0007669"/>
    <property type="project" value="InterPro"/>
</dbReference>
<dbReference type="Pfam" id="PF02384">
    <property type="entry name" value="N6_Mtase"/>
    <property type="match status" value="1"/>
</dbReference>
<comment type="caution">
    <text evidence="4">The sequence shown here is derived from an EMBL/GenBank/DDBJ whole genome shotgun (WGS) entry which is preliminary data.</text>
</comment>
<feature type="non-terminal residue" evidence="4">
    <location>
        <position position="1"/>
    </location>
</feature>
<protein>
    <recommendedName>
        <fullName evidence="3">DNA methylase adenine-specific domain-containing protein</fullName>
    </recommendedName>
</protein>
<feature type="domain" description="DNA methylase adenine-specific" evidence="3">
    <location>
        <begin position="77"/>
        <end position="219"/>
    </location>
</feature>
<keyword evidence="2" id="KW-0808">Transferase</keyword>
<proteinExistence type="predicted"/>
<dbReference type="GO" id="GO:0032259">
    <property type="term" value="P:methylation"/>
    <property type="evidence" value="ECO:0007669"/>
    <property type="project" value="UniProtKB-KW"/>
</dbReference>
<organism evidence="4">
    <name type="scientific">marine sediment metagenome</name>
    <dbReference type="NCBI Taxonomy" id="412755"/>
    <lineage>
        <taxon>unclassified sequences</taxon>
        <taxon>metagenomes</taxon>
        <taxon>ecological metagenomes</taxon>
    </lineage>
</organism>
<dbReference type="SUPFAM" id="SSF53335">
    <property type="entry name" value="S-adenosyl-L-methionine-dependent methyltransferases"/>
    <property type="match status" value="1"/>
</dbReference>
<dbReference type="PANTHER" id="PTHR33841">
    <property type="entry name" value="DNA METHYLTRANSFERASE YEEA-RELATED"/>
    <property type="match status" value="1"/>
</dbReference>
<dbReference type="InterPro" id="IPR003356">
    <property type="entry name" value="DNA_methylase_A-5"/>
</dbReference>
<evidence type="ECO:0000256" key="1">
    <source>
        <dbReference type="ARBA" id="ARBA00022603"/>
    </source>
</evidence>
<dbReference type="Gene3D" id="3.40.50.150">
    <property type="entry name" value="Vaccinia Virus protein VP39"/>
    <property type="match status" value="1"/>
</dbReference>
<accession>X1M4N9</accession>
<evidence type="ECO:0000259" key="3">
    <source>
        <dbReference type="Pfam" id="PF02384"/>
    </source>
</evidence>
<dbReference type="InterPro" id="IPR050953">
    <property type="entry name" value="N4_N6_ade-DNA_methylase"/>
</dbReference>
<reference evidence="4" key="1">
    <citation type="journal article" date="2014" name="Front. Microbiol.">
        <title>High frequency of phylogenetically diverse reductive dehalogenase-homologous genes in deep subseafloor sedimentary metagenomes.</title>
        <authorList>
            <person name="Kawai M."/>
            <person name="Futagami T."/>
            <person name="Toyoda A."/>
            <person name="Takaki Y."/>
            <person name="Nishi S."/>
            <person name="Hori S."/>
            <person name="Arai W."/>
            <person name="Tsubouchi T."/>
            <person name="Morono Y."/>
            <person name="Uchiyama I."/>
            <person name="Ito T."/>
            <person name="Fujiyama A."/>
            <person name="Inagaki F."/>
            <person name="Takami H."/>
        </authorList>
    </citation>
    <scope>NUCLEOTIDE SEQUENCE</scope>
    <source>
        <strain evidence="4">Expedition CK06-06</strain>
    </source>
</reference>
<evidence type="ECO:0000256" key="2">
    <source>
        <dbReference type="ARBA" id="ARBA00022679"/>
    </source>
</evidence>
<gene>
    <name evidence="4" type="ORF">S06H3_09006</name>
</gene>
<dbReference type="AlphaFoldDB" id="X1M4N9"/>
<dbReference type="EMBL" id="BARV01003891">
    <property type="protein sequence ID" value="GAI13026.1"/>
    <property type="molecule type" value="Genomic_DNA"/>
</dbReference>
<dbReference type="PRINTS" id="PR00507">
    <property type="entry name" value="N12N6MTFRASE"/>
</dbReference>
<dbReference type="PANTHER" id="PTHR33841:SF4">
    <property type="entry name" value="RESTRICTION MODIFICATION SYSTEM DNA SPECIFICITY DOMAIN"/>
    <property type="match status" value="1"/>
</dbReference>
<name>X1M4N9_9ZZZZ</name>
<sequence length="308" mass="34848">FCHQLTHTSKEGLQAQLADIEDGGIYAKRGITNFLEGDFFRWYLDALSPRLEEAIREIARGLSEFEPATTTIHPESARDLLKKLYQYLVPQEVRHKLGEYYTPDWLAELLLNETGYEGNTLKRLLDPACGCGTFLVLAIQRAKEYGRTHKEPPLETAQRIVANIWGFDLNPLAVIAARTNYLFALGDLANELRHLEIPVYLTDSVLWPEKAVQMQLDFVGGEHIKIQTSVGQFHVPYIWVKDEGFLMRRAAPLVEDMAKQNYSTFEAMGRFEKEGIKTKFLGVAFHRSISAPQTAGKTRPASILSSTC</sequence>